<keyword evidence="4" id="KW-1015">Disulfide bond</keyword>
<dbReference type="InterPro" id="IPR008801">
    <property type="entry name" value="RALF"/>
</dbReference>
<dbReference type="EMBL" id="LWDX02010463">
    <property type="protein sequence ID" value="OEL35976.1"/>
    <property type="molecule type" value="Genomic_DNA"/>
</dbReference>
<evidence type="ECO:0000256" key="5">
    <source>
        <dbReference type="SAM" id="SignalP"/>
    </source>
</evidence>
<evidence type="ECO:0000256" key="1">
    <source>
        <dbReference type="ARBA" id="ARBA00009178"/>
    </source>
</evidence>
<dbReference type="Proteomes" id="UP000095767">
    <property type="component" value="Unassembled WGS sequence"/>
</dbReference>
<dbReference type="Pfam" id="PF05498">
    <property type="entry name" value="RALF"/>
    <property type="match status" value="1"/>
</dbReference>
<reference evidence="6 7" key="1">
    <citation type="submission" date="2016-09" db="EMBL/GenBank/DDBJ databases">
        <title>The draft genome of Dichanthelium oligosanthes: A C3 panicoid grass species.</title>
        <authorList>
            <person name="Studer A.J."/>
            <person name="Schnable J.C."/>
            <person name="Brutnell T.P."/>
        </authorList>
    </citation>
    <scope>NUCLEOTIDE SEQUENCE [LARGE SCALE GENOMIC DNA]</scope>
    <source>
        <strain evidence="7">cv. Kellogg 1175</strain>
        <tissue evidence="6">Leaf</tissue>
    </source>
</reference>
<evidence type="ECO:0000313" key="6">
    <source>
        <dbReference type="EMBL" id="OEL35976.1"/>
    </source>
</evidence>
<keyword evidence="2" id="KW-0372">Hormone</keyword>
<evidence type="ECO:0000256" key="3">
    <source>
        <dbReference type="ARBA" id="ARBA00022729"/>
    </source>
</evidence>
<gene>
    <name evidence="6" type="ORF">BAE44_0003008</name>
</gene>
<comment type="similarity">
    <text evidence="1">Belongs to the plant rapid alkalinization factor (RALF) family.</text>
</comment>
<evidence type="ECO:0008006" key="8">
    <source>
        <dbReference type="Google" id="ProtNLM"/>
    </source>
</evidence>
<dbReference type="OrthoDB" id="676993at2759"/>
<evidence type="ECO:0000256" key="2">
    <source>
        <dbReference type="ARBA" id="ARBA00022702"/>
    </source>
</evidence>
<name>A0A1E5WEZ1_9POAL</name>
<protein>
    <recommendedName>
        <fullName evidence="8">Rapid alkalinization factor</fullName>
    </recommendedName>
</protein>
<sequence length="78" mass="8424">MEKVSSTKLPVVLVCLLLLAAAPREAEAMEWLTYPRAMISCKVLGNCDKNASGVDPTRPGKSANPYTRGCNAIERCRG</sequence>
<keyword evidence="7" id="KW-1185">Reference proteome</keyword>
<dbReference type="GO" id="GO:0005179">
    <property type="term" value="F:hormone activity"/>
    <property type="evidence" value="ECO:0007669"/>
    <property type="project" value="UniProtKB-KW"/>
</dbReference>
<keyword evidence="3 5" id="KW-0732">Signal</keyword>
<evidence type="ECO:0000313" key="7">
    <source>
        <dbReference type="Proteomes" id="UP000095767"/>
    </source>
</evidence>
<comment type="caution">
    <text evidence="6">The sequence shown here is derived from an EMBL/GenBank/DDBJ whole genome shotgun (WGS) entry which is preliminary data.</text>
</comment>
<organism evidence="6 7">
    <name type="scientific">Dichanthelium oligosanthes</name>
    <dbReference type="NCBI Taxonomy" id="888268"/>
    <lineage>
        <taxon>Eukaryota</taxon>
        <taxon>Viridiplantae</taxon>
        <taxon>Streptophyta</taxon>
        <taxon>Embryophyta</taxon>
        <taxon>Tracheophyta</taxon>
        <taxon>Spermatophyta</taxon>
        <taxon>Magnoliopsida</taxon>
        <taxon>Liliopsida</taxon>
        <taxon>Poales</taxon>
        <taxon>Poaceae</taxon>
        <taxon>PACMAD clade</taxon>
        <taxon>Panicoideae</taxon>
        <taxon>Panicodae</taxon>
        <taxon>Paniceae</taxon>
        <taxon>Dichantheliinae</taxon>
        <taxon>Dichanthelium</taxon>
    </lineage>
</organism>
<feature type="signal peptide" evidence="5">
    <location>
        <begin position="1"/>
        <end position="28"/>
    </location>
</feature>
<feature type="chain" id="PRO_5009189162" description="Rapid alkalinization factor" evidence="5">
    <location>
        <begin position="29"/>
        <end position="78"/>
    </location>
</feature>
<dbReference type="AlphaFoldDB" id="A0A1E5WEZ1"/>
<accession>A0A1E5WEZ1</accession>
<proteinExistence type="inferred from homology"/>
<evidence type="ECO:0000256" key="4">
    <source>
        <dbReference type="ARBA" id="ARBA00023157"/>
    </source>
</evidence>